<dbReference type="EMBL" id="JAZHXJ010000737">
    <property type="protein sequence ID" value="KAL1852496.1"/>
    <property type="molecule type" value="Genomic_DNA"/>
</dbReference>
<accession>A0ABR3W3Y1</accession>
<protein>
    <submittedName>
        <fullName evidence="1">Uncharacterized protein</fullName>
    </submittedName>
</protein>
<keyword evidence="2" id="KW-1185">Reference proteome</keyword>
<gene>
    <name evidence="1" type="ORF">VTK73DRAFT_9184</name>
</gene>
<sequence length="151" mass="17069">MVRPNSPPLELPAVPYRHYLFLGHLAVYSSTSGTLLSSVLDANGKKEGGVLWCFEAWWGERPRRLRVKRVHRGEEHEGFRLLNVDSLYVSLTYSTTSIIYLANNSWCSPASMTRNPLFVKLQARFLGTQIPASSTFSTEEMPPGTISIFKY</sequence>
<reference evidence="1 2" key="1">
    <citation type="journal article" date="2024" name="Commun. Biol.">
        <title>Comparative genomic analysis of thermophilic fungi reveals convergent evolutionary adaptations and gene losses.</title>
        <authorList>
            <person name="Steindorff A.S."/>
            <person name="Aguilar-Pontes M.V."/>
            <person name="Robinson A.J."/>
            <person name="Andreopoulos B."/>
            <person name="LaButti K."/>
            <person name="Kuo A."/>
            <person name="Mondo S."/>
            <person name="Riley R."/>
            <person name="Otillar R."/>
            <person name="Haridas S."/>
            <person name="Lipzen A."/>
            <person name="Grimwood J."/>
            <person name="Schmutz J."/>
            <person name="Clum A."/>
            <person name="Reid I.D."/>
            <person name="Moisan M.C."/>
            <person name="Butler G."/>
            <person name="Nguyen T.T.M."/>
            <person name="Dewar K."/>
            <person name="Conant G."/>
            <person name="Drula E."/>
            <person name="Henrissat B."/>
            <person name="Hansel C."/>
            <person name="Singer S."/>
            <person name="Hutchinson M.I."/>
            <person name="de Vries R.P."/>
            <person name="Natvig D.O."/>
            <person name="Powell A.J."/>
            <person name="Tsang A."/>
            <person name="Grigoriev I.V."/>
        </authorList>
    </citation>
    <scope>NUCLEOTIDE SEQUENCE [LARGE SCALE GENOMIC DNA]</scope>
    <source>
        <strain evidence="1 2">ATCC 24622</strain>
    </source>
</reference>
<dbReference type="Proteomes" id="UP001586593">
    <property type="component" value="Unassembled WGS sequence"/>
</dbReference>
<comment type="caution">
    <text evidence="1">The sequence shown here is derived from an EMBL/GenBank/DDBJ whole genome shotgun (WGS) entry which is preliminary data.</text>
</comment>
<evidence type="ECO:0000313" key="2">
    <source>
        <dbReference type="Proteomes" id="UP001586593"/>
    </source>
</evidence>
<name>A0ABR3W3Y1_9PEZI</name>
<proteinExistence type="predicted"/>
<organism evidence="1 2">
    <name type="scientific">Phialemonium thermophilum</name>
    <dbReference type="NCBI Taxonomy" id="223376"/>
    <lineage>
        <taxon>Eukaryota</taxon>
        <taxon>Fungi</taxon>
        <taxon>Dikarya</taxon>
        <taxon>Ascomycota</taxon>
        <taxon>Pezizomycotina</taxon>
        <taxon>Sordariomycetes</taxon>
        <taxon>Sordariomycetidae</taxon>
        <taxon>Cephalothecales</taxon>
        <taxon>Cephalothecaceae</taxon>
        <taxon>Phialemonium</taxon>
    </lineage>
</organism>
<evidence type="ECO:0000313" key="1">
    <source>
        <dbReference type="EMBL" id="KAL1852496.1"/>
    </source>
</evidence>